<keyword evidence="1" id="KW-0472">Membrane</keyword>
<dbReference type="STRING" id="597456.A0A0L7RIS1"/>
<dbReference type="EMBL" id="KQ414582">
    <property type="protein sequence ID" value="KOC70837.1"/>
    <property type="molecule type" value="Genomic_DNA"/>
</dbReference>
<organism evidence="3 4">
    <name type="scientific">Habropoda laboriosa</name>
    <dbReference type="NCBI Taxonomy" id="597456"/>
    <lineage>
        <taxon>Eukaryota</taxon>
        <taxon>Metazoa</taxon>
        <taxon>Ecdysozoa</taxon>
        <taxon>Arthropoda</taxon>
        <taxon>Hexapoda</taxon>
        <taxon>Insecta</taxon>
        <taxon>Pterygota</taxon>
        <taxon>Neoptera</taxon>
        <taxon>Endopterygota</taxon>
        <taxon>Hymenoptera</taxon>
        <taxon>Apocrita</taxon>
        <taxon>Aculeata</taxon>
        <taxon>Apoidea</taxon>
        <taxon>Anthophila</taxon>
        <taxon>Apidae</taxon>
        <taxon>Habropoda</taxon>
    </lineage>
</organism>
<name>A0A0L7RIS1_9HYME</name>
<evidence type="ECO:0000256" key="2">
    <source>
        <dbReference type="SAM" id="SignalP"/>
    </source>
</evidence>
<reference evidence="3 4" key="1">
    <citation type="submission" date="2015-07" db="EMBL/GenBank/DDBJ databases">
        <title>The genome of Habropoda laboriosa.</title>
        <authorList>
            <person name="Pan H."/>
            <person name="Kapheim K."/>
        </authorList>
    </citation>
    <scope>NUCLEOTIDE SEQUENCE [LARGE SCALE GENOMIC DNA]</scope>
    <source>
        <strain evidence="3">0110345459</strain>
    </source>
</reference>
<evidence type="ECO:0000313" key="4">
    <source>
        <dbReference type="Proteomes" id="UP000053825"/>
    </source>
</evidence>
<keyword evidence="1" id="KW-0812">Transmembrane</keyword>
<accession>A0A0L7RIS1</accession>
<protein>
    <submittedName>
        <fullName evidence="3">Putative G-protein coupled receptor Mth-like 1</fullName>
    </submittedName>
</protein>
<feature type="transmembrane region" description="Helical" evidence="1">
    <location>
        <begin position="278"/>
        <end position="300"/>
    </location>
</feature>
<dbReference type="PANTHER" id="PTHR46953:SF1">
    <property type="entry name" value="G-PROTEIN COUPLED RECEPTOR MTH-LIKE 1-RELATED"/>
    <property type="match status" value="1"/>
</dbReference>
<evidence type="ECO:0000313" key="3">
    <source>
        <dbReference type="EMBL" id="KOC70837.1"/>
    </source>
</evidence>
<dbReference type="InterPro" id="IPR052808">
    <property type="entry name" value="GPCR_Mth-like"/>
</dbReference>
<gene>
    <name evidence="3" type="ORF">WH47_02103</name>
</gene>
<keyword evidence="3" id="KW-0675">Receptor</keyword>
<sequence length="411" mass="44617">MKVIHSVTILSTLVVLVFTEPVDESSRPKLTVLKCCRHKEELVKESDSETDTRTRCEPTPNDWKPVIYSPSQGSILENLPASWNVVQGKKPDCGDNSVLTYVPYRSINPFWLVDDGSVLLEINTDDRFQPNEYCADSNALLVCVRKKMEGNHAAATMKPRIRQCCGEDAAFYETIHACAHMKEAANATPLLPIAYSAVDIVPGFPTCPRSDNFTILGDAKDAILLPDGGLEIDGVALPAGQFCVERIKELNQVAKVFACSEHSSQGPIMQAADIRFTLYPVGFIISAVFLAATLAAGWLLPASHHVLHWRCQTHHVACLMLGDLLMAIIQLGHHTALHGGSCKALGESLCLLSLFSLTAASTPDSSTVAAPLSLSLDPPPLLRPLSRRLNRNEPRGIPGIAKVAAGEIVRD</sequence>
<dbReference type="PANTHER" id="PTHR46953">
    <property type="entry name" value="G-PROTEIN COUPLED RECEPTOR MTH-LIKE 1-RELATED"/>
    <property type="match status" value="1"/>
</dbReference>
<feature type="signal peptide" evidence="2">
    <location>
        <begin position="1"/>
        <end position="19"/>
    </location>
</feature>
<evidence type="ECO:0000256" key="1">
    <source>
        <dbReference type="SAM" id="Phobius"/>
    </source>
</evidence>
<keyword evidence="1" id="KW-1133">Transmembrane helix</keyword>
<dbReference type="AlphaFoldDB" id="A0A0L7RIS1"/>
<keyword evidence="2" id="KW-0732">Signal</keyword>
<dbReference type="OrthoDB" id="8191206at2759"/>
<keyword evidence="4" id="KW-1185">Reference proteome</keyword>
<dbReference type="Proteomes" id="UP000053825">
    <property type="component" value="Unassembled WGS sequence"/>
</dbReference>
<proteinExistence type="predicted"/>
<feature type="chain" id="PRO_5005575476" evidence="2">
    <location>
        <begin position="20"/>
        <end position="411"/>
    </location>
</feature>